<dbReference type="InterPro" id="IPR032675">
    <property type="entry name" value="LRR_dom_sf"/>
</dbReference>
<proteinExistence type="predicted"/>
<evidence type="ECO:0000256" key="1">
    <source>
        <dbReference type="SAM" id="Coils"/>
    </source>
</evidence>
<name>A0A1F6PG95_9BACT</name>
<dbReference type="EMBL" id="MFRE01000002">
    <property type="protein sequence ID" value="OGH95181.1"/>
    <property type="molecule type" value="Genomic_DNA"/>
</dbReference>
<organism evidence="2 3">
    <name type="scientific">Candidatus Magasanikbacteria bacterium RIFOXYD2_FULL_41_14</name>
    <dbReference type="NCBI Taxonomy" id="1798709"/>
    <lineage>
        <taxon>Bacteria</taxon>
        <taxon>Candidatus Magasanikiibacteriota</taxon>
    </lineage>
</organism>
<dbReference type="InterPro" id="IPR001611">
    <property type="entry name" value="Leu-rich_rpt"/>
</dbReference>
<dbReference type="AlphaFoldDB" id="A0A1F6PG95"/>
<protein>
    <submittedName>
        <fullName evidence="2">Uncharacterized protein</fullName>
    </submittedName>
</protein>
<sequence>MNMSASQSCSQLTTKLKHLQTLQGDFQLVLTSYLQTGTDADKAKLEQLKQAIEIAKNEYERASLVKVERVNKDRTKYQIIAKQVIILEYIKKQIGDFKINSNQYGEVELFSIGNNGSATPIINEALKFTNKLNGLKRFFCSNTQLSQLLKLPDSLQELYCSHNPLLSELPELPNSLRGLYCSHNPLLSELPELLDGLQELYCSHNPLLSELSKLPDSLIYIDIRGTPAAQDPKVIAKLEEFQTKHPTAEVYY</sequence>
<comment type="caution">
    <text evidence="2">The sequence shown here is derived from an EMBL/GenBank/DDBJ whole genome shotgun (WGS) entry which is preliminary data.</text>
</comment>
<dbReference type="Pfam" id="PF00560">
    <property type="entry name" value="LRR_1"/>
    <property type="match status" value="2"/>
</dbReference>
<dbReference type="STRING" id="1798709.A2538_03345"/>
<dbReference type="Proteomes" id="UP000178254">
    <property type="component" value="Unassembled WGS sequence"/>
</dbReference>
<reference evidence="2 3" key="1">
    <citation type="journal article" date="2016" name="Nat. Commun.">
        <title>Thousands of microbial genomes shed light on interconnected biogeochemical processes in an aquifer system.</title>
        <authorList>
            <person name="Anantharaman K."/>
            <person name="Brown C.T."/>
            <person name="Hug L.A."/>
            <person name="Sharon I."/>
            <person name="Castelle C.J."/>
            <person name="Probst A.J."/>
            <person name="Thomas B.C."/>
            <person name="Singh A."/>
            <person name="Wilkins M.J."/>
            <person name="Karaoz U."/>
            <person name="Brodie E.L."/>
            <person name="Williams K.H."/>
            <person name="Hubbard S.S."/>
            <person name="Banfield J.F."/>
        </authorList>
    </citation>
    <scope>NUCLEOTIDE SEQUENCE [LARGE SCALE GENOMIC DNA]</scope>
</reference>
<accession>A0A1F6PG95</accession>
<evidence type="ECO:0000313" key="2">
    <source>
        <dbReference type="EMBL" id="OGH95181.1"/>
    </source>
</evidence>
<dbReference type="SMART" id="SM00364">
    <property type="entry name" value="LRR_BAC"/>
    <property type="match status" value="3"/>
</dbReference>
<gene>
    <name evidence="2" type="ORF">A2538_03345</name>
</gene>
<dbReference type="SUPFAM" id="SSF52058">
    <property type="entry name" value="L domain-like"/>
    <property type="match status" value="1"/>
</dbReference>
<dbReference type="Gene3D" id="3.80.10.10">
    <property type="entry name" value="Ribonuclease Inhibitor"/>
    <property type="match status" value="1"/>
</dbReference>
<keyword evidence="1" id="KW-0175">Coiled coil</keyword>
<evidence type="ECO:0000313" key="3">
    <source>
        <dbReference type="Proteomes" id="UP000178254"/>
    </source>
</evidence>
<feature type="coiled-coil region" evidence="1">
    <location>
        <begin position="38"/>
        <end position="65"/>
    </location>
</feature>